<dbReference type="Proteomes" id="UP000676336">
    <property type="component" value="Unassembled WGS sequence"/>
</dbReference>
<evidence type="ECO:0000313" key="5">
    <source>
        <dbReference type="Proteomes" id="UP000676336"/>
    </source>
</evidence>
<feature type="non-terminal residue" evidence="4">
    <location>
        <position position="713"/>
    </location>
</feature>
<reference evidence="4" key="1">
    <citation type="submission" date="2021-02" db="EMBL/GenBank/DDBJ databases">
        <authorList>
            <person name="Nowell W R."/>
        </authorList>
    </citation>
    <scope>NUCLEOTIDE SEQUENCE</scope>
</reference>
<dbReference type="Pfam" id="PF07679">
    <property type="entry name" value="I-set"/>
    <property type="match status" value="2"/>
</dbReference>
<dbReference type="InterPro" id="IPR036179">
    <property type="entry name" value="Ig-like_dom_sf"/>
</dbReference>
<keyword evidence="2" id="KW-0393">Immunoglobulin domain</keyword>
<evidence type="ECO:0000256" key="1">
    <source>
        <dbReference type="ARBA" id="ARBA00023157"/>
    </source>
</evidence>
<dbReference type="PROSITE" id="PS50835">
    <property type="entry name" value="IG_LIKE"/>
    <property type="match status" value="2"/>
</dbReference>
<evidence type="ECO:0000256" key="2">
    <source>
        <dbReference type="ARBA" id="ARBA00023319"/>
    </source>
</evidence>
<dbReference type="InterPro" id="IPR007110">
    <property type="entry name" value="Ig-like_dom"/>
</dbReference>
<sequence length="713" mass="79706">ESFVNPDAFRYLEAKKPSKQIDDNLTIDDRPIVDVDAFRYLEARQAAKVKKDTDVGASIDDKPIVTPDAFRYLERKVDAARLKKDQDTGPAVDETPQVDLNAFMYLERKGIPQNFQRPESGVDESSISNLNAFMYLERKPTKKTDDNGPMVDETPIVNPDAFRYLERKVAPHARDTTPNVDTTPIVNPEVFRYLERPNLPNRVDEGPAIDTRPMVPQEAFRWLERSKPVPRAPEGPSVDESTYVNPLAFRYIEAKPKKIIDQGPKVDESSYVNPQAFIYLEAPILKTTTNEGPAIDTSNYVNPELFVQFDQKPAAQPKREEQEIKRMPRVIQPLRNTQIHEGKPIALVAIIDGYPAPQLTWLKDGAELPASTRVTTNYDISSKTAWVRIDSARPDDSAVYTVIAHNPAGDVRSDARLNVVPSMAPIDATAFVPAEAFSKIERPTSQNRSNVPVTTGVDDTSFINPELFRQFEVSLKQPEYYTDEVIVQVPARILAPLKSVHAPESVTVVLEAIVDGTPIPTFTWLKDQLPLSESNRFVTNYDLPSKRVTLTIKDVRESDAGTYTLLASNGPQLHNTSAKLQILGAPSIDQSSFISIDAFKQLEQPQKQSHQIQVQPGVDQTSYVSQPNRFAVFDQIQPNRRPLNEFGGVDETPLVNLEKIHLLETPSKQNKQPYDIEEKSQAPSILAPIRSINAPEGTHVVLTAKIDGSPIPN</sequence>
<gene>
    <name evidence="4" type="ORF">SMN809_LOCUS27565</name>
</gene>
<organism evidence="4 5">
    <name type="scientific">Rotaria magnacalcarata</name>
    <dbReference type="NCBI Taxonomy" id="392030"/>
    <lineage>
        <taxon>Eukaryota</taxon>
        <taxon>Metazoa</taxon>
        <taxon>Spiralia</taxon>
        <taxon>Gnathifera</taxon>
        <taxon>Rotifera</taxon>
        <taxon>Eurotatoria</taxon>
        <taxon>Bdelloidea</taxon>
        <taxon>Philodinida</taxon>
        <taxon>Philodinidae</taxon>
        <taxon>Rotaria</taxon>
    </lineage>
</organism>
<protein>
    <recommendedName>
        <fullName evidence="3">Ig-like domain-containing protein</fullName>
    </recommendedName>
</protein>
<feature type="domain" description="Ig-like" evidence="3">
    <location>
        <begin position="490"/>
        <end position="581"/>
    </location>
</feature>
<feature type="domain" description="Ig-like" evidence="3">
    <location>
        <begin position="328"/>
        <end position="418"/>
    </location>
</feature>
<keyword evidence="1" id="KW-1015">Disulfide bond</keyword>
<evidence type="ECO:0000313" key="4">
    <source>
        <dbReference type="EMBL" id="CAF4335354.1"/>
    </source>
</evidence>
<name>A0A8S2UGD3_9BILA</name>
<proteinExistence type="predicted"/>
<dbReference type="PANTHER" id="PTHR47633">
    <property type="entry name" value="IMMUNOGLOBULIN"/>
    <property type="match status" value="1"/>
</dbReference>
<dbReference type="InterPro" id="IPR003599">
    <property type="entry name" value="Ig_sub"/>
</dbReference>
<dbReference type="EMBL" id="CAJOBI010043341">
    <property type="protein sequence ID" value="CAF4335354.1"/>
    <property type="molecule type" value="Genomic_DNA"/>
</dbReference>
<dbReference type="InterPro" id="IPR013098">
    <property type="entry name" value="Ig_I-set"/>
</dbReference>
<dbReference type="Gene3D" id="2.60.40.10">
    <property type="entry name" value="Immunoglobulins"/>
    <property type="match status" value="2"/>
</dbReference>
<dbReference type="AlphaFoldDB" id="A0A8S2UGD3"/>
<evidence type="ECO:0000259" key="3">
    <source>
        <dbReference type="PROSITE" id="PS50835"/>
    </source>
</evidence>
<dbReference type="SMART" id="SM00409">
    <property type="entry name" value="IG"/>
    <property type="match status" value="2"/>
</dbReference>
<feature type="non-terminal residue" evidence="4">
    <location>
        <position position="1"/>
    </location>
</feature>
<comment type="caution">
    <text evidence="4">The sequence shown here is derived from an EMBL/GenBank/DDBJ whole genome shotgun (WGS) entry which is preliminary data.</text>
</comment>
<dbReference type="SUPFAM" id="SSF48726">
    <property type="entry name" value="Immunoglobulin"/>
    <property type="match status" value="2"/>
</dbReference>
<dbReference type="FunFam" id="2.60.40.10:FF:000032">
    <property type="entry name" value="palladin isoform X1"/>
    <property type="match status" value="1"/>
</dbReference>
<dbReference type="InterPro" id="IPR013783">
    <property type="entry name" value="Ig-like_fold"/>
</dbReference>
<accession>A0A8S2UGD3</accession>
<dbReference type="InterPro" id="IPR003598">
    <property type="entry name" value="Ig_sub2"/>
</dbReference>
<dbReference type="PANTHER" id="PTHR47633:SF4">
    <property type="entry name" value="MYOPALLADIN ISOFORM X1"/>
    <property type="match status" value="1"/>
</dbReference>
<dbReference type="SMART" id="SM00408">
    <property type="entry name" value="IGc2"/>
    <property type="match status" value="2"/>
</dbReference>
<dbReference type="CDD" id="cd00096">
    <property type="entry name" value="Ig"/>
    <property type="match status" value="1"/>
</dbReference>